<dbReference type="CDD" id="cd07717">
    <property type="entry name" value="RNaseZ_ZiPD-like_MBL-fold"/>
    <property type="match status" value="1"/>
</dbReference>
<evidence type="ECO:0000256" key="4">
    <source>
        <dbReference type="ARBA" id="ARBA00022722"/>
    </source>
</evidence>
<keyword evidence="6" id="KW-0255">Endonuclease</keyword>
<dbReference type="InterPro" id="IPR036866">
    <property type="entry name" value="RibonucZ/Hydroxyglut_hydro"/>
</dbReference>
<dbReference type="PANTHER" id="PTHR46018">
    <property type="entry name" value="ZINC PHOSPHODIESTERASE ELAC PROTEIN 1"/>
    <property type="match status" value="1"/>
</dbReference>
<evidence type="ECO:0000256" key="3">
    <source>
        <dbReference type="ARBA" id="ARBA00022694"/>
    </source>
</evidence>
<evidence type="ECO:0000256" key="5">
    <source>
        <dbReference type="ARBA" id="ARBA00022723"/>
    </source>
</evidence>
<dbReference type="AlphaFoldDB" id="F9Q4E0"/>
<organism evidence="9 10">
    <name type="scientific">Streptococcus oralis SK313</name>
    <dbReference type="NCBI Taxonomy" id="1035190"/>
    <lineage>
        <taxon>Bacteria</taxon>
        <taxon>Bacillati</taxon>
        <taxon>Bacillota</taxon>
        <taxon>Bacilli</taxon>
        <taxon>Lactobacillales</taxon>
        <taxon>Streptococcaceae</taxon>
        <taxon>Streptococcus</taxon>
    </lineage>
</organism>
<reference evidence="9 10" key="1">
    <citation type="submission" date="2011-07" db="EMBL/GenBank/DDBJ databases">
        <authorList>
            <person name="Harkins D.M."/>
            <person name="Madupu R."/>
            <person name="Durkin A.S."/>
            <person name="Torralba M."/>
            <person name="Methe B."/>
            <person name="Sutton G.G."/>
            <person name="Nelson K.E."/>
        </authorList>
    </citation>
    <scope>NUCLEOTIDE SEQUENCE [LARGE SCALE GENOMIC DNA]</scope>
    <source>
        <strain evidence="9 10">SK313</strain>
    </source>
</reference>
<keyword evidence="5" id="KW-0479">Metal-binding</keyword>
<sequence length="225" mass="25638">MDIQFLGTGAGQPSKARNVSSLALRLLDEINEVWLFDCGEGTQNRILETTIRPRKVSKIFITHLHGDHIFGLPGFLSSRAFQANEEQTDLEIYGPQGIKSFVLTSLRVSGSRLPYRIHFHEFDQDSLGKILETDKFTVYAEELDHTIFCVGYRVMQKDLEGTLDAENLRPLVFHLARFLEKSKTVRMLFSKMGLKSRQQTISQLPVRVRLSPFLVTPEKPMPVCV</sequence>
<keyword evidence="3" id="KW-0819">tRNA processing</keyword>
<keyword evidence="7" id="KW-0378">Hydrolase</keyword>
<proteinExistence type="predicted"/>
<name>F9Q4E0_STROR</name>
<keyword evidence="4" id="KW-0540">Nuclease</keyword>
<dbReference type="Proteomes" id="UP000005621">
    <property type="component" value="Unassembled WGS sequence"/>
</dbReference>
<keyword evidence="8" id="KW-0862">Zinc</keyword>
<dbReference type="GO" id="GO:0042781">
    <property type="term" value="F:3'-tRNA processing endoribonuclease activity"/>
    <property type="evidence" value="ECO:0007669"/>
    <property type="project" value="TreeGrafter"/>
</dbReference>
<dbReference type="SUPFAM" id="SSF56281">
    <property type="entry name" value="Metallo-hydrolase/oxidoreductase"/>
    <property type="match status" value="1"/>
</dbReference>
<dbReference type="EMBL" id="AFUU01000004">
    <property type="protein sequence ID" value="EGV01098.1"/>
    <property type="molecule type" value="Genomic_DNA"/>
</dbReference>
<comment type="caution">
    <text evidence="9">The sequence shown here is derived from an EMBL/GenBank/DDBJ whole genome shotgun (WGS) entry which is preliminary data.</text>
</comment>
<protein>
    <submittedName>
        <fullName evidence="9">Metallo-beta-lactamase domain protein</fullName>
    </submittedName>
</protein>
<accession>F9Q4E0</accession>
<dbReference type="PANTHER" id="PTHR46018:SF2">
    <property type="entry name" value="ZINC PHOSPHODIESTERASE ELAC PROTEIN 1"/>
    <property type="match status" value="1"/>
</dbReference>
<dbReference type="Gene3D" id="3.60.15.10">
    <property type="entry name" value="Ribonuclease Z/Hydroxyacylglutathione hydrolase-like"/>
    <property type="match status" value="1"/>
</dbReference>
<gene>
    <name evidence="9" type="ORF">HMPREF9950_0482</name>
</gene>
<evidence type="ECO:0000256" key="2">
    <source>
        <dbReference type="ARBA" id="ARBA00011738"/>
    </source>
</evidence>
<comment type="subunit">
    <text evidence="2">Homodimer.</text>
</comment>
<dbReference type="Pfam" id="PF23023">
    <property type="entry name" value="Anti-Pycsar_Apyc1"/>
    <property type="match status" value="1"/>
</dbReference>
<evidence type="ECO:0000256" key="8">
    <source>
        <dbReference type="ARBA" id="ARBA00022833"/>
    </source>
</evidence>
<dbReference type="PATRIC" id="fig|1035190.4.peg.1616"/>
<dbReference type="GO" id="GO:0046872">
    <property type="term" value="F:metal ion binding"/>
    <property type="evidence" value="ECO:0007669"/>
    <property type="project" value="UniProtKB-KW"/>
</dbReference>
<evidence type="ECO:0000256" key="7">
    <source>
        <dbReference type="ARBA" id="ARBA00022801"/>
    </source>
</evidence>
<evidence type="ECO:0000256" key="1">
    <source>
        <dbReference type="ARBA" id="ARBA00001947"/>
    </source>
</evidence>
<comment type="cofactor">
    <cofactor evidence="1">
        <name>Zn(2+)</name>
        <dbReference type="ChEBI" id="CHEBI:29105"/>
    </cofactor>
</comment>
<evidence type="ECO:0000256" key="6">
    <source>
        <dbReference type="ARBA" id="ARBA00022759"/>
    </source>
</evidence>
<evidence type="ECO:0000313" key="9">
    <source>
        <dbReference type="EMBL" id="EGV01098.1"/>
    </source>
</evidence>
<evidence type="ECO:0000313" key="10">
    <source>
        <dbReference type="Proteomes" id="UP000005621"/>
    </source>
</evidence>
<dbReference type="InterPro" id="IPR013471">
    <property type="entry name" value="RNase_Z/BN"/>
</dbReference>